<evidence type="ECO:0000256" key="3">
    <source>
        <dbReference type="SAM" id="Phobius"/>
    </source>
</evidence>
<dbReference type="Proteomes" id="UP000239899">
    <property type="component" value="Unassembled WGS sequence"/>
</dbReference>
<keyword evidence="3" id="KW-0472">Membrane</keyword>
<dbReference type="InterPro" id="IPR036734">
    <property type="entry name" value="Neur_chan_lig-bd_sf"/>
</dbReference>
<feature type="region of interest" description="Disordered" evidence="2">
    <location>
        <begin position="445"/>
        <end position="469"/>
    </location>
</feature>
<evidence type="ECO:0000313" key="6">
    <source>
        <dbReference type="Proteomes" id="UP000239899"/>
    </source>
</evidence>
<organism evidence="5 6">
    <name type="scientific">Chlorella sorokiniana</name>
    <name type="common">Freshwater green alga</name>
    <dbReference type="NCBI Taxonomy" id="3076"/>
    <lineage>
        <taxon>Eukaryota</taxon>
        <taxon>Viridiplantae</taxon>
        <taxon>Chlorophyta</taxon>
        <taxon>core chlorophytes</taxon>
        <taxon>Trebouxiophyceae</taxon>
        <taxon>Chlorellales</taxon>
        <taxon>Chlorellaceae</taxon>
        <taxon>Chlorella clade</taxon>
        <taxon>Chlorella</taxon>
    </lineage>
</organism>
<dbReference type="InterPro" id="IPR038050">
    <property type="entry name" value="Neuro_actylchol_rec"/>
</dbReference>
<dbReference type="SUPFAM" id="SSF90112">
    <property type="entry name" value="Neurotransmitter-gated ion-channel transmembrane pore"/>
    <property type="match status" value="1"/>
</dbReference>
<reference evidence="5 6" key="1">
    <citation type="journal article" date="2018" name="Plant J.">
        <title>Genome sequences of Chlorella sorokiniana UTEX 1602 and Micractinium conductrix SAG 241.80: implications to maltose excretion by a green alga.</title>
        <authorList>
            <person name="Arriola M.B."/>
            <person name="Velmurugan N."/>
            <person name="Zhang Y."/>
            <person name="Plunkett M.H."/>
            <person name="Hondzo H."/>
            <person name="Barney B.M."/>
        </authorList>
    </citation>
    <scope>NUCLEOTIDE SEQUENCE [LARGE SCALE GENOMIC DNA]</scope>
    <source>
        <strain evidence="6">UTEX 1602</strain>
    </source>
</reference>
<feature type="signal peptide" evidence="4">
    <location>
        <begin position="1"/>
        <end position="42"/>
    </location>
</feature>
<dbReference type="AlphaFoldDB" id="A0A2P6TV16"/>
<feature type="transmembrane region" description="Helical" evidence="3">
    <location>
        <begin position="375"/>
        <end position="397"/>
    </location>
</feature>
<evidence type="ECO:0000256" key="2">
    <source>
        <dbReference type="SAM" id="MobiDB-lite"/>
    </source>
</evidence>
<keyword evidence="4" id="KW-0732">Signal</keyword>
<dbReference type="OrthoDB" id="2016799at2759"/>
<sequence length="526" mass="59189">MALPRAAAAAVEWRRRQAPPGCLWLPLLVLVLTLPHARPCQAQMQSPLKGAGLPPLETTEIFVSAYLDRLLRIDEEGYVWEAVMYFYISWYDPSAYAQVAANTERMWTDPTYVCKRPCSTEADQFTPDDSASTGGASVDAQGWTSRGMKAGSVVREVRVHGSFYQPMSFQNFPFESFDLLLELRLMDPTKMFTNNTMLLAPFHMFTNNTTIYGAHHPGVTMQPSSAGLRLWTLGRGDDTASWRAADIRLERFQGSMSSWFRENSLLPSHPRDPNPLKPLAQQGASANAGGYRDTTDQILGVFITVERFWKPSLINVVLPILLVFMLGMAVFVIDKSRLDIRLEVVVALFLSLTTAQFTIQSHVPTSSYLVPTTQLLLATYCFLFLVSLESIFVFYVLRWRPMRELGQHRQHAARRYSQLRVESGQRRGLARFSVFGVAETQRSSVAWHTTPPPPPQQQQQQQRQAGQHGADSMERAWHEYLAHHLDRIAAVTLGLGYSIATILIFTLQSGYIDLFAENSAFLTSDG</sequence>
<keyword evidence="6" id="KW-1185">Reference proteome</keyword>
<feature type="transmembrane region" description="Helical" evidence="3">
    <location>
        <begin position="488"/>
        <end position="507"/>
    </location>
</feature>
<proteinExistence type="predicted"/>
<protein>
    <submittedName>
        <fullName evidence="5">Ligand-gated ion channel</fullName>
    </submittedName>
</protein>
<dbReference type="InterPro" id="IPR036719">
    <property type="entry name" value="Neuro-gated_channel_TM_sf"/>
</dbReference>
<gene>
    <name evidence="5" type="ORF">C2E21_3408</name>
</gene>
<feature type="transmembrane region" description="Helical" evidence="3">
    <location>
        <begin position="345"/>
        <end position="363"/>
    </location>
</feature>
<evidence type="ECO:0000256" key="1">
    <source>
        <dbReference type="ARBA" id="ARBA00004141"/>
    </source>
</evidence>
<evidence type="ECO:0000256" key="4">
    <source>
        <dbReference type="SAM" id="SignalP"/>
    </source>
</evidence>
<dbReference type="EMBL" id="LHPG02000006">
    <property type="protein sequence ID" value="PRW57913.1"/>
    <property type="molecule type" value="Genomic_DNA"/>
</dbReference>
<evidence type="ECO:0000313" key="5">
    <source>
        <dbReference type="EMBL" id="PRW57913.1"/>
    </source>
</evidence>
<dbReference type="Gene3D" id="2.70.170.10">
    <property type="entry name" value="Neurotransmitter-gated ion-channel ligand-binding domain"/>
    <property type="match status" value="1"/>
</dbReference>
<comment type="caution">
    <text evidence="5">The sequence shown here is derived from an EMBL/GenBank/DDBJ whole genome shotgun (WGS) entry which is preliminary data.</text>
</comment>
<name>A0A2P6TV16_CHLSO</name>
<accession>A0A2P6TV16</accession>
<feature type="chain" id="PRO_5015107204" evidence="4">
    <location>
        <begin position="43"/>
        <end position="526"/>
    </location>
</feature>
<comment type="subcellular location">
    <subcellularLocation>
        <location evidence="1">Membrane</location>
        <topology evidence="1">Multi-pass membrane protein</topology>
    </subcellularLocation>
</comment>
<dbReference type="GO" id="GO:0005230">
    <property type="term" value="F:extracellular ligand-gated monoatomic ion channel activity"/>
    <property type="evidence" value="ECO:0007669"/>
    <property type="project" value="InterPro"/>
</dbReference>
<dbReference type="GO" id="GO:0016020">
    <property type="term" value="C:membrane"/>
    <property type="evidence" value="ECO:0007669"/>
    <property type="project" value="UniProtKB-SubCell"/>
</dbReference>
<keyword evidence="3" id="KW-1133">Transmembrane helix</keyword>
<feature type="transmembrane region" description="Helical" evidence="3">
    <location>
        <begin position="313"/>
        <end position="333"/>
    </location>
</feature>
<keyword evidence="3" id="KW-0812">Transmembrane</keyword>
<dbReference type="Gene3D" id="1.20.58.390">
    <property type="entry name" value="Neurotransmitter-gated ion-channel transmembrane domain"/>
    <property type="match status" value="1"/>
</dbReference>